<protein>
    <recommendedName>
        <fullName evidence="9">Permease</fullName>
    </recommendedName>
</protein>
<gene>
    <name evidence="7" type="ORF">HMPREF9372_1685</name>
</gene>
<feature type="transmembrane region" description="Helical" evidence="6">
    <location>
        <begin position="196"/>
        <end position="218"/>
    </location>
</feature>
<dbReference type="Pfam" id="PF01594">
    <property type="entry name" value="AI-2E_transport"/>
    <property type="match status" value="1"/>
</dbReference>
<sequence length="400" mass="44972">MVFNERFTSLCLTNYEINFDRSNSTTYTKTNCIIELKRGEDLTKKVWFQVGVGILLVLLITKYFLEVNYIFRPVGIILQTIMLPLIFGGLLYYITEPIQRLLEKRGLPRWGSIISVILVLVAAIWILVALIGPIVTKQVNNLVDNGPALTRQLDQLKNEVINQKDNLPDGLQDSLNSAVNSIQSFAVKFGKWFVQFIQSFVQAVALLLLVPFFFFFMLKDHEKFAPRVYNLFSGQRREWVKKTLGDIDNVLRSYIQGQLLISAILATIILIGYLIIGLEYALLLAILALFMNLIPFIGPWIAVAPALLIAYLQEPKLVIWVALVTLIAQQTDSNLITPNVIGKSLDIHPLTVITVLLVAGSLAGFLGILVAVPAYAVGKVIVQNIYERRKEIRRAATKEV</sequence>
<dbReference type="EMBL" id="AFPZ01000047">
    <property type="protein sequence ID" value="EGQ26242.1"/>
    <property type="molecule type" value="Genomic_DNA"/>
</dbReference>
<evidence type="ECO:0000256" key="6">
    <source>
        <dbReference type="SAM" id="Phobius"/>
    </source>
</evidence>
<dbReference type="PANTHER" id="PTHR21716:SF69">
    <property type="entry name" value="TRANSPORT PROTEIN YUBA-RELATED"/>
    <property type="match status" value="1"/>
</dbReference>
<organism evidence="7 8">
    <name type="scientific">Sporosarcina newyorkensis 2681</name>
    <dbReference type="NCBI Taxonomy" id="1027292"/>
    <lineage>
        <taxon>Bacteria</taxon>
        <taxon>Bacillati</taxon>
        <taxon>Bacillota</taxon>
        <taxon>Bacilli</taxon>
        <taxon>Bacillales</taxon>
        <taxon>Caryophanaceae</taxon>
        <taxon>Sporosarcina</taxon>
    </lineage>
</organism>
<dbReference type="GO" id="GO:0055085">
    <property type="term" value="P:transmembrane transport"/>
    <property type="evidence" value="ECO:0007669"/>
    <property type="project" value="TreeGrafter"/>
</dbReference>
<feature type="transmembrane region" description="Helical" evidence="6">
    <location>
        <begin position="113"/>
        <end position="135"/>
    </location>
</feature>
<evidence type="ECO:0000256" key="2">
    <source>
        <dbReference type="ARBA" id="ARBA00009773"/>
    </source>
</evidence>
<keyword evidence="3 6" id="KW-0812">Transmembrane</keyword>
<dbReference type="HOGENOM" id="CLU_031275_8_2_9"/>
<evidence type="ECO:0000256" key="5">
    <source>
        <dbReference type="ARBA" id="ARBA00023136"/>
    </source>
</evidence>
<evidence type="ECO:0000256" key="3">
    <source>
        <dbReference type="ARBA" id="ARBA00022692"/>
    </source>
</evidence>
<name>F9DSA5_9BACL</name>
<evidence type="ECO:0000256" key="4">
    <source>
        <dbReference type="ARBA" id="ARBA00022989"/>
    </source>
</evidence>
<dbReference type="Proteomes" id="UP000005316">
    <property type="component" value="Unassembled WGS sequence"/>
</dbReference>
<keyword evidence="4 6" id="KW-1133">Transmembrane helix</keyword>
<comment type="similarity">
    <text evidence="2">Belongs to the autoinducer-2 exporter (AI-2E) (TC 2.A.86) family.</text>
</comment>
<reference evidence="7 8" key="1">
    <citation type="submission" date="2011-04" db="EMBL/GenBank/DDBJ databases">
        <authorList>
            <person name="Muzny D."/>
            <person name="Qin X."/>
            <person name="Deng J."/>
            <person name="Jiang H."/>
            <person name="Liu Y."/>
            <person name="Qu J."/>
            <person name="Song X.-Z."/>
            <person name="Zhang L."/>
            <person name="Thornton R."/>
            <person name="Coyle M."/>
            <person name="Francisco L."/>
            <person name="Jackson L."/>
            <person name="Javaid M."/>
            <person name="Korchina V."/>
            <person name="Kovar C."/>
            <person name="Mata R."/>
            <person name="Mathew T."/>
            <person name="Ngo R."/>
            <person name="Nguyen L."/>
            <person name="Nguyen N."/>
            <person name="Okwuonu G."/>
            <person name="Ongeri F."/>
            <person name="Pham C."/>
            <person name="Simmons D."/>
            <person name="Wilczek-Boney K."/>
            <person name="Hale W."/>
            <person name="Jakkamsetti A."/>
            <person name="Pham P."/>
            <person name="Ruth R."/>
            <person name="San Lucas F."/>
            <person name="Warren J."/>
            <person name="Zhang J."/>
            <person name="Zhao Z."/>
            <person name="Zhou C."/>
            <person name="Zhu D."/>
            <person name="Lee S."/>
            <person name="Bess C."/>
            <person name="Blankenburg K."/>
            <person name="Forbes L."/>
            <person name="Fu Q."/>
            <person name="Gubbala S."/>
            <person name="Hirani K."/>
            <person name="Jayaseelan J.C."/>
            <person name="Lara F."/>
            <person name="Munidasa M."/>
            <person name="Palculict T."/>
            <person name="Patil S."/>
            <person name="Pu L.-L."/>
            <person name="Saada N."/>
            <person name="Tang L."/>
            <person name="Weissenberger G."/>
            <person name="Zhu Y."/>
            <person name="Hemphill L."/>
            <person name="Shang Y."/>
            <person name="Youmans B."/>
            <person name="Ayvaz T."/>
            <person name="Ross M."/>
            <person name="Santibanez J."/>
            <person name="Aqrawi P."/>
            <person name="Gross S."/>
            <person name="Joshi V."/>
            <person name="Fowler G."/>
            <person name="Nazareth L."/>
            <person name="Reid J."/>
            <person name="Worley K."/>
            <person name="Petrosino J."/>
            <person name="Highlander S."/>
            <person name="Gibbs R."/>
        </authorList>
    </citation>
    <scope>NUCLEOTIDE SEQUENCE [LARGE SCALE GENOMIC DNA]</scope>
    <source>
        <strain evidence="7 8">2681</strain>
    </source>
</reference>
<feature type="transmembrane region" description="Helical" evidence="6">
    <location>
        <begin position="70"/>
        <end position="93"/>
    </location>
</feature>
<feature type="transmembrane region" description="Helical" evidence="6">
    <location>
        <begin position="356"/>
        <end position="382"/>
    </location>
</feature>
<dbReference type="PANTHER" id="PTHR21716">
    <property type="entry name" value="TRANSMEMBRANE PROTEIN"/>
    <property type="match status" value="1"/>
</dbReference>
<dbReference type="eggNOG" id="COG0628">
    <property type="taxonomic scope" value="Bacteria"/>
</dbReference>
<comment type="caution">
    <text evidence="7">The sequence shown here is derived from an EMBL/GenBank/DDBJ whole genome shotgun (WGS) entry which is preliminary data.</text>
</comment>
<keyword evidence="5 6" id="KW-0472">Membrane</keyword>
<dbReference type="GO" id="GO:0016020">
    <property type="term" value="C:membrane"/>
    <property type="evidence" value="ECO:0007669"/>
    <property type="project" value="UniProtKB-SubCell"/>
</dbReference>
<accession>F9DSA5</accession>
<evidence type="ECO:0000256" key="1">
    <source>
        <dbReference type="ARBA" id="ARBA00004141"/>
    </source>
</evidence>
<dbReference type="InterPro" id="IPR002549">
    <property type="entry name" value="AI-2E-like"/>
</dbReference>
<feature type="transmembrane region" description="Helical" evidence="6">
    <location>
        <begin position="46"/>
        <end position="64"/>
    </location>
</feature>
<evidence type="ECO:0000313" key="8">
    <source>
        <dbReference type="Proteomes" id="UP000005316"/>
    </source>
</evidence>
<comment type="subcellular location">
    <subcellularLocation>
        <location evidence="1">Membrane</location>
        <topology evidence="1">Multi-pass membrane protein</topology>
    </subcellularLocation>
</comment>
<dbReference type="AlphaFoldDB" id="F9DSA5"/>
<evidence type="ECO:0008006" key="9">
    <source>
        <dbReference type="Google" id="ProtNLM"/>
    </source>
</evidence>
<feature type="transmembrane region" description="Helical" evidence="6">
    <location>
        <begin position="282"/>
        <end position="310"/>
    </location>
</feature>
<dbReference type="STRING" id="759851.SAMN04244570_2162"/>
<evidence type="ECO:0000313" key="7">
    <source>
        <dbReference type="EMBL" id="EGQ26242.1"/>
    </source>
</evidence>
<proteinExistence type="inferred from homology"/>
<feature type="transmembrane region" description="Helical" evidence="6">
    <location>
        <begin position="259"/>
        <end position="276"/>
    </location>
</feature>